<evidence type="ECO:0000313" key="2">
    <source>
        <dbReference type="Proteomes" id="UP000199149"/>
    </source>
</evidence>
<dbReference type="EMBL" id="FOUZ01000034">
    <property type="protein sequence ID" value="SFN74024.1"/>
    <property type="molecule type" value="Genomic_DNA"/>
</dbReference>
<protein>
    <recommendedName>
        <fullName evidence="3">DUF4288 domain-containing protein</fullName>
    </recommendedName>
</protein>
<keyword evidence="2" id="KW-1185">Reference proteome</keyword>
<organism evidence="1 2">
    <name type="scientific">Algoriella xinjiangensis</name>
    <dbReference type="NCBI Taxonomy" id="684065"/>
    <lineage>
        <taxon>Bacteria</taxon>
        <taxon>Pseudomonadati</taxon>
        <taxon>Bacteroidota</taxon>
        <taxon>Flavobacteriia</taxon>
        <taxon>Flavobacteriales</taxon>
        <taxon>Weeksellaceae</taxon>
        <taxon>Algoriella</taxon>
    </lineage>
</organism>
<proteinExistence type="predicted"/>
<dbReference type="InterPro" id="IPR025630">
    <property type="entry name" value="DUF4288"/>
</dbReference>
<dbReference type="RefSeq" id="WP_081917675.1">
    <property type="nucleotide sequence ID" value="NZ_FOUZ01000034.1"/>
</dbReference>
<sequence>MTTDLKNNIMKKYFGIVLLRTKNETTNNCSFEETYLSIKSQNIDEARTVLEEYGKSCETTYKNQNEDVIVVNFEKIIDVNEFLREETQEKYQELYSRNFQDIESYSKFEKLYSQ</sequence>
<dbReference type="Pfam" id="PF14119">
    <property type="entry name" value="DUF4288"/>
    <property type="match status" value="1"/>
</dbReference>
<dbReference type="Proteomes" id="UP000199149">
    <property type="component" value="Unassembled WGS sequence"/>
</dbReference>
<reference evidence="2" key="1">
    <citation type="submission" date="2016-10" db="EMBL/GenBank/DDBJ databases">
        <authorList>
            <person name="Varghese N."/>
            <person name="Submissions S."/>
        </authorList>
    </citation>
    <scope>NUCLEOTIDE SEQUENCE [LARGE SCALE GENOMIC DNA]</scope>
    <source>
        <strain evidence="2">XJ109</strain>
    </source>
</reference>
<dbReference type="OrthoDB" id="165447at2"/>
<name>A0A1I5BH10_9FLAO</name>
<dbReference type="AlphaFoldDB" id="A0A1I5BH10"/>
<evidence type="ECO:0008006" key="3">
    <source>
        <dbReference type="Google" id="ProtNLM"/>
    </source>
</evidence>
<evidence type="ECO:0000313" key="1">
    <source>
        <dbReference type="EMBL" id="SFN74024.1"/>
    </source>
</evidence>
<gene>
    <name evidence="1" type="ORF">SAMN05421738_1345</name>
</gene>
<accession>A0A1I5BH10</accession>